<dbReference type="PANTHER" id="PTHR37816">
    <property type="entry name" value="YALI0E33011P"/>
    <property type="match status" value="1"/>
</dbReference>
<dbReference type="Gene3D" id="3.40.50.300">
    <property type="entry name" value="P-loop containing nucleotide triphosphate hydrolases"/>
    <property type="match status" value="1"/>
</dbReference>
<keyword evidence="1" id="KW-0808">Transferase</keyword>
<keyword evidence="1" id="KW-0418">Kinase</keyword>
<keyword evidence="2" id="KW-1185">Reference proteome</keyword>
<proteinExistence type="predicted"/>
<dbReference type="SUPFAM" id="SSF52540">
    <property type="entry name" value="P-loop containing nucleoside triphosphate hydrolases"/>
    <property type="match status" value="1"/>
</dbReference>
<dbReference type="AlphaFoldDB" id="A0A934S310"/>
<sequence>MRDPFITPSGLDRINVIGTSGSGKSVFARRLAERLAAPLIEMDRLYWHSNWSPSTDNEFFDKLKNQLSGSRWILDGNYTRTVSMKWEQVETVIWLDYTFLRTITRAVKRAMLRSWSKQEIWPGSGNRETFRKSFLSRDSIILWSIKTHSKNQLKYQSAIVDERYSHIRFIRFIHPNQAEAWLQSLDESKLTKSLAP</sequence>
<dbReference type="EMBL" id="JAENIJ010000001">
    <property type="protein sequence ID" value="MBK1880963.1"/>
    <property type="molecule type" value="Genomic_DNA"/>
</dbReference>
<protein>
    <submittedName>
        <fullName evidence="1">Adenylate kinase</fullName>
    </submittedName>
</protein>
<dbReference type="RefSeq" id="WP_200266671.1">
    <property type="nucleotide sequence ID" value="NZ_JAENIJ010000001.1"/>
</dbReference>
<dbReference type="PANTHER" id="PTHR37816:SF1">
    <property type="entry name" value="TOXIN"/>
    <property type="match status" value="1"/>
</dbReference>
<reference evidence="1" key="1">
    <citation type="submission" date="2021-01" db="EMBL/GenBank/DDBJ databases">
        <title>Modified the classification status of verrucomicrobia.</title>
        <authorList>
            <person name="Feng X."/>
        </authorList>
    </citation>
    <scope>NUCLEOTIDE SEQUENCE</scope>
    <source>
        <strain evidence="1">KCTC 22041</strain>
    </source>
</reference>
<accession>A0A934S310</accession>
<dbReference type="GO" id="GO:0016301">
    <property type="term" value="F:kinase activity"/>
    <property type="evidence" value="ECO:0007669"/>
    <property type="project" value="UniProtKB-KW"/>
</dbReference>
<dbReference type="InterPro" id="IPR052922">
    <property type="entry name" value="Cytidylate_Kinase-2"/>
</dbReference>
<dbReference type="Proteomes" id="UP000603141">
    <property type="component" value="Unassembled WGS sequence"/>
</dbReference>
<organism evidence="1 2">
    <name type="scientific">Luteolibacter pohnpeiensis</name>
    <dbReference type="NCBI Taxonomy" id="454153"/>
    <lineage>
        <taxon>Bacteria</taxon>
        <taxon>Pseudomonadati</taxon>
        <taxon>Verrucomicrobiota</taxon>
        <taxon>Verrucomicrobiia</taxon>
        <taxon>Verrucomicrobiales</taxon>
        <taxon>Verrucomicrobiaceae</taxon>
        <taxon>Luteolibacter</taxon>
    </lineage>
</organism>
<gene>
    <name evidence="1" type="ORF">JIN85_00970</name>
</gene>
<evidence type="ECO:0000313" key="2">
    <source>
        <dbReference type="Proteomes" id="UP000603141"/>
    </source>
</evidence>
<comment type="caution">
    <text evidence="1">The sequence shown here is derived from an EMBL/GenBank/DDBJ whole genome shotgun (WGS) entry which is preliminary data.</text>
</comment>
<evidence type="ECO:0000313" key="1">
    <source>
        <dbReference type="EMBL" id="MBK1880963.1"/>
    </source>
</evidence>
<name>A0A934S310_9BACT</name>
<dbReference type="InterPro" id="IPR027417">
    <property type="entry name" value="P-loop_NTPase"/>
</dbReference>